<accession>A0AAU9JTQ8</accession>
<gene>
    <name evidence="1" type="ORF">BSTOLATCC_MIC47836</name>
</gene>
<dbReference type="Proteomes" id="UP001162131">
    <property type="component" value="Unassembled WGS sequence"/>
</dbReference>
<sequence length="258" mass="29815">MEYFINRSGLRLAFKISVKYPDDKNIYIVPSMKPSEVFLLPDFIREHINANVFMLDLTGNGQSQGEHGLAGYGRDADDIDDAVKFLVLRGYTVLGIIGCSRYGTSAIHYAALYGEVKTIIAVAPKYHLIDFPEFIQRNFESIRNGNEVVFMAFGREWKFNKEMMDELINTNMKDYCERAKGDIYIIYGELDEYIPVSDASDYARELKEKCKGCYALNCDHFFMGVFDEVMEIIEKLYLKIKNIYYLNFSKINLFNLLS</sequence>
<dbReference type="InterPro" id="IPR029058">
    <property type="entry name" value="AB_hydrolase_fold"/>
</dbReference>
<evidence type="ECO:0000313" key="2">
    <source>
        <dbReference type="Proteomes" id="UP001162131"/>
    </source>
</evidence>
<dbReference type="AlphaFoldDB" id="A0AAU9JTQ8"/>
<proteinExistence type="predicted"/>
<name>A0AAU9JTQ8_9CILI</name>
<evidence type="ECO:0000313" key="1">
    <source>
        <dbReference type="EMBL" id="CAG9329000.1"/>
    </source>
</evidence>
<evidence type="ECO:0008006" key="3">
    <source>
        <dbReference type="Google" id="ProtNLM"/>
    </source>
</evidence>
<keyword evidence="2" id="KW-1185">Reference proteome</keyword>
<dbReference type="Gene3D" id="3.40.50.1820">
    <property type="entry name" value="alpha/beta hydrolase"/>
    <property type="match status" value="1"/>
</dbReference>
<dbReference type="SUPFAM" id="SSF53474">
    <property type="entry name" value="alpha/beta-Hydrolases"/>
    <property type="match status" value="1"/>
</dbReference>
<reference evidence="1" key="1">
    <citation type="submission" date="2021-09" db="EMBL/GenBank/DDBJ databases">
        <authorList>
            <consortium name="AG Swart"/>
            <person name="Singh M."/>
            <person name="Singh A."/>
            <person name="Seah K."/>
            <person name="Emmerich C."/>
        </authorList>
    </citation>
    <scope>NUCLEOTIDE SEQUENCE</scope>
    <source>
        <strain evidence="1">ATCC30299</strain>
    </source>
</reference>
<protein>
    <recommendedName>
        <fullName evidence="3">Alpha/beta hydrolase</fullName>
    </recommendedName>
</protein>
<dbReference type="EMBL" id="CAJZBQ010000047">
    <property type="protein sequence ID" value="CAG9329000.1"/>
    <property type="molecule type" value="Genomic_DNA"/>
</dbReference>
<organism evidence="1 2">
    <name type="scientific">Blepharisma stoltei</name>
    <dbReference type="NCBI Taxonomy" id="1481888"/>
    <lineage>
        <taxon>Eukaryota</taxon>
        <taxon>Sar</taxon>
        <taxon>Alveolata</taxon>
        <taxon>Ciliophora</taxon>
        <taxon>Postciliodesmatophora</taxon>
        <taxon>Heterotrichea</taxon>
        <taxon>Heterotrichida</taxon>
        <taxon>Blepharismidae</taxon>
        <taxon>Blepharisma</taxon>
    </lineage>
</organism>
<comment type="caution">
    <text evidence="1">The sequence shown here is derived from an EMBL/GenBank/DDBJ whole genome shotgun (WGS) entry which is preliminary data.</text>
</comment>